<accession>T1FKX1</accession>
<dbReference type="EnsemblMetazoa" id="HelroT184287">
    <property type="protein sequence ID" value="HelroP184287"/>
    <property type="gene ID" value="HelroG184287"/>
</dbReference>
<dbReference type="InParanoid" id="T1FKX1"/>
<dbReference type="CTD" id="20209470"/>
<evidence type="ECO:0000256" key="1">
    <source>
        <dbReference type="SAM" id="MobiDB-lite"/>
    </source>
</evidence>
<reference evidence="4" key="1">
    <citation type="submission" date="2012-12" db="EMBL/GenBank/DDBJ databases">
        <authorList>
            <person name="Hellsten U."/>
            <person name="Grimwood J."/>
            <person name="Chapman J.A."/>
            <person name="Shapiro H."/>
            <person name="Aerts A."/>
            <person name="Otillar R.P."/>
            <person name="Terry A.Y."/>
            <person name="Boore J.L."/>
            <person name="Simakov O."/>
            <person name="Marletaz F."/>
            <person name="Cho S.-J."/>
            <person name="Edsinger-Gonzales E."/>
            <person name="Havlak P."/>
            <person name="Kuo D.-H."/>
            <person name="Larsson T."/>
            <person name="Lv J."/>
            <person name="Arendt D."/>
            <person name="Savage R."/>
            <person name="Osoegawa K."/>
            <person name="de Jong P."/>
            <person name="Lindberg D.R."/>
            <person name="Seaver E.C."/>
            <person name="Weisblat D.A."/>
            <person name="Putnam N.H."/>
            <person name="Grigoriev I.V."/>
            <person name="Rokhsar D.S."/>
        </authorList>
    </citation>
    <scope>NUCLEOTIDE SEQUENCE</scope>
</reference>
<dbReference type="HOGENOM" id="CLU_1031649_0_0_1"/>
<proteinExistence type="predicted"/>
<evidence type="ECO:0000313" key="3">
    <source>
        <dbReference type="EnsemblMetazoa" id="HelroP184287"/>
    </source>
</evidence>
<dbReference type="AlphaFoldDB" id="T1FKX1"/>
<gene>
    <name evidence="3" type="primary">20209470</name>
    <name evidence="2" type="ORF">HELRODRAFT_184287</name>
</gene>
<protein>
    <submittedName>
        <fullName evidence="2 3">Uncharacterized protein</fullName>
    </submittedName>
</protein>
<dbReference type="KEGG" id="hro:HELRODRAFT_184287"/>
<evidence type="ECO:0000313" key="2">
    <source>
        <dbReference type="EMBL" id="ESO03244.1"/>
    </source>
</evidence>
<dbReference type="RefSeq" id="XP_009018658.1">
    <property type="nucleotide sequence ID" value="XM_009020410.1"/>
</dbReference>
<dbReference type="EMBL" id="AMQM01009579">
    <property type="status" value="NOT_ANNOTATED_CDS"/>
    <property type="molecule type" value="Genomic_DNA"/>
</dbReference>
<dbReference type="EMBL" id="KB096652">
    <property type="protein sequence ID" value="ESO03244.1"/>
    <property type="molecule type" value="Genomic_DNA"/>
</dbReference>
<name>T1FKX1_HELRO</name>
<dbReference type="GeneID" id="20209470"/>
<feature type="region of interest" description="Disordered" evidence="1">
    <location>
        <begin position="1"/>
        <end position="24"/>
    </location>
</feature>
<keyword evidence="4" id="KW-1185">Reference proteome</keyword>
<reference evidence="2 4" key="2">
    <citation type="journal article" date="2013" name="Nature">
        <title>Insights into bilaterian evolution from three spiralian genomes.</title>
        <authorList>
            <person name="Simakov O."/>
            <person name="Marletaz F."/>
            <person name="Cho S.J."/>
            <person name="Edsinger-Gonzales E."/>
            <person name="Havlak P."/>
            <person name="Hellsten U."/>
            <person name="Kuo D.H."/>
            <person name="Larsson T."/>
            <person name="Lv J."/>
            <person name="Arendt D."/>
            <person name="Savage R."/>
            <person name="Osoegawa K."/>
            <person name="de Jong P."/>
            <person name="Grimwood J."/>
            <person name="Chapman J.A."/>
            <person name="Shapiro H."/>
            <person name="Aerts A."/>
            <person name="Otillar R.P."/>
            <person name="Terry A.Y."/>
            <person name="Boore J.L."/>
            <person name="Grigoriev I.V."/>
            <person name="Lindberg D.R."/>
            <person name="Seaver E.C."/>
            <person name="Weisblat D.A."/>
            <person name="Putnam N.H."/>
            <person name="Rokhsar D.S."/>
        </authorList>
    </citation>
    <scope>NUCLEOTIDE SEQUENCE</scope>
</reference>
<sequence>MAMTLLDASLSSPPSTEPPTKKQSKNLNVAVNNQQNSNQLLQCQTCFDRIPFHQAAHSQLQQTHNEHKQHQKYHLQQLQLQQLQLQQHQQQQHCTCHIHNIVQMKHLQPHSEHSCTQHLSTIPFLQEQQLFHRHEIDQSFGGYDNDHESDSNNVDNFTNASNVNAKQNDGNVEWSSLLLDETCFCNSCHDSTHPTQTLKSCWCGKNKCNKLVDMLLRSNSNIFPNSNKSSASTSNVNKDYPHPYLPLKQEPLCCCEMLNTTRETFSFFDK</sequence>
<evidence type="ECO:0000313" key="4">
    <source>
        <dbReference type="Proteomes" id="UP000015101"/>
    </source>
</evidence>
<organism evidence="3 4">
    <name type="scientific">Helobdella robusta</name>
    <name type="common">Californian leech</name>
    <dbReference type="NCBI Taxonomy" id="6412"/>
    <lineage>
        <taxon>Eukaryota</taxon>
        <taxon>Metazoa</taxon>
        <taxon>Spiralia</taxon>
        <taxon>Lophotrochozoa</taxon>
        <taxon>Annelida</taxon>
        <taxon>Clitellata</taxon>
        <taxon>Hirudinea</taxon>
        <taxon>Rhynchobdellida</taxon>
        <taxon>Glossiphoniidae</taxon>
        <taxon>Helobdella</taxon>
    </lineage>
</organism>
<reference evidence="3" key="3">
    <citation type="submission" date="2015-06" db="UniProtKB">
        <authorList>
            <consortium name="EnsemblMetazoa"/>
        </authorList>
    </citation>
    <scope>IDENTIFICATION</scope>
</reference>
<dbReference type="Proteomes" id="UP000015101">
    <property type="component" value="Unassembled WGS sequence"/>
</dbReference>